<dbReference type="eggNOG" id="COG4679">
    <property type="taxonomic scope" value="Bacteria"/>
</dbReference>
<sequence>MSYELEYFHPRIQKEIADWPKTIRMDYARLVELLLEFGADLKMPHSKAMGDGLFELRAKGKEGIGRAFFCFMKGKRIVILHTFIKKTQTTPQRELDKARQRMKEVINAKE</sequence>
<gene>
    <name evidence="1" type="ordered locus">Cag_0085</name>
</gene>
<dbReference type="Pfam" id="PF05973">
    <property type="entry name" value="Gp49"/>
    <property type="match status" value="1"/>
</dbReference>
<dbReference type="EMBL" id="CP000108">
    <property type="protein sequence ID" value="ABB27364.1"/>
    <property type="molecule type" value="Genomic_DNA"/>
</dbReference>
<evidence type="ECO:0008006" key="2">
    <source>
        <dbReference type="Google" id="ProtNLM"/>
    </source>
</evidence>
<proteinExistence type="predicted"/>
<organism evidence="1">
    <name type="scientific">Chlorobium chlorochromatii (strain CaD3)</name>
    <dbReference type="NCBI Taxonomy" id="340177"/>
    <lineage>
        <taxon>Bacteria</taxon>
        <taxon>Pseudomonadati</taxon>
        <taxon>Chlorobiota</taxon>
        <taxon>Chlorobiia</taxon>
        <taxon>Chlorobiales</taxon>
        <taxon>Chlorobiaceae</taxon>
        <taxon>Chlorobium/Pelodictyon group</taxon>
        <taxon>Chlorobium</taxon>
    </lineage>
</organism>
<accession>Q3ANY8</accession>
<dbReference type="HOGENOM" id="CLU_122734_6_0_10"/>
<name>Q3ANY8_CHLCH</name>
<dbReference type="STRING" id="340177.Cag_0085"/>
<dbReference type="InterPro" id="IPR009241">
    <property type="entry name" value="HigB-like"/>
</dbReference>
<evidence type="ECO:0000313" key="1">
    <source>
        <dbReference type="EMBL" id="ABB27364.1"/>
    </source>
</evidence>
<dbReference type="KEGG" id="cch:Cag_0085"/>
<dbReference type="OrthoDB" id="573082at2"/>
<dbReference type="AlphaFoldDB" id="Q3ANY8"/>
<reference evidence="1" key="1">
    <citation type="submission" date="2005-08" db="EMBL/GenBank/DDBJ databases">
        <title>Complete sequence of Chlorobium chlorochromatii CaD3.</title>
        <authorList>
            <person name="Copeland A."/>
            <person name="Lucas S."/>
            <person name="Lapidus A."/>
            <person name="Barry K."/>
            <person name="Detter J.C."/>
            <person name="Glavina T."/>
            <person name="Hammon N."/>
            <person name="Israni S."/>
            <person name="Pitluck S."/>
            <person name="Bryant D."/>
            <person name="Schmutz J."/>
            <person name="Larimer F."/>
            <person name="Land M."/>
            <person name="Kyrpides N."/>
            <person name="Ivanova N."/>
            <person name="Richardson P."/>
        </authorList>
    </citation>
    <scope>NUCLEOTIDE SEQUENCE [LARGE SCALE GENOMIC DNA]</scope>
    <source>
        <strain evidence="1">CaD3</strain>
    </source>
</reference>
<protein>
    <recommendedName>
        <fullName evidence="2">Phage-related protein</fullName>
    </recommendedName>
</protein>